<evidence type="ECO:0000313" key="3">
    <source>
        <dbReference type="WBParaSite" id="nRc.2.0.1.t33719-RA"/>
    </source>
</evidence>
<feature type="compositionally biased region" description="Basic and acidic residues" evidence="1">
    <location>
        <begin position="81"/>
        <end position="93"/>
    </location>
</feature>
<keyword evidence="2" id="KW-1185">Reference proteome</keyword>
<dbReference type="Proteomes" id="UP000887565">
    <property type="component" value="Unplaced"/>
</dbReference>
<feature type="region of interest" description="Disordered" evidence="1">
    <location>
        <begin position="80"/>
        <end position="105"/>
    </location>
</feature>
<reference evidence="3" key="1">
    <citation type="submission" date="2022-11" db="UniProtKB">
        <authorList>
            <consortium name="WormBaseParasite"/>
        </authorList>
    </citation>
    <scope>IDENTIFICATION</scope>
</reference>
<dbReference type="WBParaSite" id="nRc.2.0.1.t33719-RA">
    <property type="protein sequence ID" value="nRc.2.0.1.t33719-RA"/>
    <property type="gene ID" value="nRc.2.0.1.g33719"/>
</dbReference>
<proteinExistence type="predicted"/>
<evidence type="ECO:0000256" key="1">
    <source>
        <dbReference type="SAM" id="MobiDB-lite"/>
    </source>
</evidence>
<evidence type="ECO:0000313" key="2">
    <source>
        <dbReference type="Proteomes" id="UP000887565"/>
    </source>
</evidence>
<sequence length="159" mass="18469">MPVFYQLTIGEQVKSFRNVQQLAYAMAKARSVLNATKAKIGTAERPILVNQADPEVQPPRSPHPFDRRFERRCSIDCPQSRYHDRSLSTDRHSQNSVPSPAKFISFQPQLLEQPPQPPPPTELLLEQLIQRYDCVYEEQKSRQCLEENLPNNWQQSPHF</sequence>
<dbReference type="AlphaFoldDB" id="A0A915K6A4"/>
<accession>A0A915K6A4</accession>
<name>A0A915K6A4_ROMCU</name>
<organism evidence="2 3">
    <name type="scientific">Romanomermis culicivorax</name>
    <name type="common">Nematode worm</name>
    <dbReference type="NCBI Taxonomy" id="13658"/>
    <lineage>
        <taxon>Eukaryota</taxon>
        <taxon>Metazoa</taxon>
        <taxon>Ecdysozoa</taxon>
        <taxon>Nematoda</taxon>
        <taxon>Enoplea</taxon>
        <taxon>Dorylaimia</taxon>
        <taxon>Mermithida</taxon>
        <taxon>Mermithoidea</taxon>
        <taxon>Mermithidae</taxon>
        <taxon>Romanomermis</taxon>
    </lineage>
</organism>
<protein>
    <submittedName>
        <fullName evidence="3">Uncharacterized protein</fullName>
    </submittedName>
</protein>